<comment type="similarity">
    <text evidence="2 8">Belongs to the 4-toluene sulfonate uptake permease (TSUP) (TC 2.A.102) family.</text>
</comment>
<dbReference type="Pfam" id="PF01925">
    <property type="entry name" value="TauE"/>
    <property type="match status" value="1"/>
</dbReference>
<evidence type="ECO:0000256" key="7">
    <source>
        <dbReference type="ARBA" id="ARBA00023136"/>
    </source>
</evidence>
<keyword evidence="6 8" id="KW-1133">Transmembrane helix</keyword>
<organism evidence="9 10">
    <name type="scientific">Roseimaritima multifibrata</name>
    <dbReference type="NCBI Taxonomy" id="1930274"/>
    <lineage>
        <taxon>Bacteria</taxon>
        <taxon>Pseudomonadati</taxon>
        <taxon>Planctomycetota</taxon>
        <taxon>Planctomycetia</taxon>
        <taxon>Pirellulales</taxon>
        <taxon>Pirellulaceae</taxon>
        <taxon>Roseimaritima</taxon>
    </lineage>
</organism>
<dbReference type="Proteomes" id="UP000320672">
    <property type="component" value="Chromosome"/>
</dbReference>
<feature type="transmembrane region" description="Helical" evidence="8">
    <location>
        <begin position="74"/>
        <end position="94"/>
    </location>
</feature>
<feature type="transmembrane region" description="Helical" evidence="8">
    <location>
        <begin position="199"/>
        <end position="218"/>
    </location>
</feature>
<dbReference type="PANTHER" id="PTHR30269">
    <property type="entry name" value="TRANSMEMBRANE PROTEIN YFCA"/>
    <property type="match status" value="1"/>
</dbReference>
<evidence type="ECO:0000256" key="2">
    <source>
        <dbReference type="ARBA" id="ARBA00009142"/>
    </source>
</evidence>
<gene>
    <name evidence="9" type="ORF">FF011L_08720</name>
</gene>
<proteinExistence type="inferred from homology"/>
<evidence type="ECO:0000256" key="5">
    <source>
        <dbReference type="ARBA" id="ARBA00022692"/>
    </source>
</evidence>
<keyword evidence="3" id="KW-0813">Transport</keyword>
<evidence type="ECO:0000256" key="1">
    <source>
        <dbReference type="ARBA" id="ARBA00004651"/>
    </source>
</evidence>
<feature type="transmembrane region" description="Helical" evidence="8">
    <location>
        <begin position="171"/>
        <end position="193"/>
    </location>
</feature>
<dbReference type="GO" id="GO:0005886">
    <property type="term" value="C:plasma membrane"/>
    <property type="evidence" value="ECO:0007669"/>
    <property type="project" value="UniProtKB-SubCell"/>
</dbReference>
<keyword evidence="7 8" id="KW-0472">Membrane</keyword>
<evidence type="ECO:0000256" key="6">
    <source>
        <dbReference type="ARBA" id="ARBA00022989"/>
    </source>
</evidence>
<keyword evidence="5 8" id="KW-0812">Transmembrane</keyword>
<evidence type="ECO:0000256" key="4">
    <source>
        <dbReference type="ARBA" id="ARBA00022475"/>
    </source>
</evidence>
<feature type="transmembrane region" description="Helical" evidence="8">
    <location>
        <begin position="106"/>
        <end position="123"/>
    </location>
</feature>
<dbReference type="KEGG" id="rml:FF011L_08720"/>
<name>A0A517MB84_9BACT</name>
<dbReference type="OrthoDB" id="8478406at2"/>
<comment type="subcellular location">
    <subcellularLocation>
        <location evidence="1 8">Cell membrane</location>
        <topology evidence="1 8">Multi-pass membrane protein</topology>
    </subcellularLocation>
</comment>
<dbReference type="AlphaFoldDB" id="A0A517MB84"/>
<evidence type="ECO:0000313" key="10">
    <source>
        <dbReference type="Proteomes" id="UP000320672"/>
    </source>
</evidence>
<dbReference type="EMBL" id="CP036262">
    <property type="protein sequence ID" value="QDS92136.1"/>
    <property type="molecule type" value="Genomic_DNA"/>
</dbReference>
<keyword evidence="4 8" id="KW-1003">Cell membrane</keyword>
<accession>A0A517MB84</accession>
<evidence type="ECO:0000256" key="3">
    <source>
        <dbReference type="ARBA" id="ARBA00022448"/>
    </source>
</evidence>
<dbReference type="InterPro" id="IPR052017">
    <property type="entry name" value="TSUP"/>
</dbReference>
<dbReference type="InterPro" id="IPR002781">
    <property type="entry name" value="TM_pro_TauE-like"/>
</dbReference>
<dbReference type="PANTHER" id="PTHR30269:SF37">
    <property type="entry name" value="MEMBRANE TRANSPORTER PROTEIN"/>
    <property type="match status" value="1"/>
</dbReference>
<evidence type="ECO:0000256" key="8">
    <source>
        <dbReference type="RuleBase" id="RU363041"/>
    </source>
</evidence>
<dbReference type="RefSeq" id="WP_145350370.1">
    <property type="nucleotide sequence ID" value="NZ_CP036262.1"/>
</dbReference>
<protein>
    <recommendedName>
        <fullName evidence="8">Probable membrane transporter protein</fullName>
    </recommendedName>
</protein>
<evidence type="ECO:0000313" key="9">
    <source>
        <dbReference type="EMBL" id="QDS92136.1"/>
    </source>
</evidence>
<keyword evidence="10" id="KW-1185">Reference proteome</keyword>
<sequence length="252" mass="27812">MLPWETLLPLLLILSLGIFVQASAGFAAGLVSVPLLLWGGYQLPEAQTALLVATLPQNLAGVWSFRSYVTVREIRFPALLRVATLPLGAWLLVALDNLPREQISQFVGGVVLLVTLTIIVARPKPRESLPIAWSWLAFTSSGFLQGLVGMGGPMMVLWVQAHDWGTRRTRAFLFSMYLVSIVPALFVLWLLFGSRIVETAMATLIFIPWLLVVTWGGLRVGTWLGRARLRIVTFGLLLVIGLLSLAKPWLPF</sequence>
<feature type="transmembrane region" description="Helical" evidence="8">
    <location>
        <begin position="230"/>
        <end position="250"/>
    </location>
</feature>
<reference evidence="9 10" key="1">
    <citation type="submission" date="2019-02" db="EMBL/GenBank/DDBJ databases">
        <title>Deep-cultivation of Planctomycetes and their phenomic and genomic characterization uncovers novel biology.</title>
        <authorList>
            <person name="Wiegand S."/>
            <person name="Jogler M."/>
            <person name="Boedeker C."/>
            <person name="Pinto D."/>
            <person name="Vollmers J."/>
            <person name="Rivas-Marin E."/>
            <person name="Kohn T."/>
            <person name="Peeters S.H."/>
            <person name="Heuer A."/>
            <person name="Rast P."/>
            <person name="Oberbeckmann S."/>
            <person name="Bunk B."/>
            <person name="Jeske O."/>
            <person name="Meyerdierks A."/>
            <person name="Storesund J.E."/>
            <person name="Kallscheuer N."/>
            <person name="Luecker S."/>
            <person name="Lage O.M."/>
            <person name="Pohl T."/>
            <person name="Merkel B.J."/>
            <person name="Hornburger P."/>
            <person name="Mueller R.-W."/>
            <person name="Bruemmer F."/>
            <person name="Labrenz M."/>
            <person name="Spormann A.M."/>
            <person name="Op den Camp H."/>
            <person name="Overmann J."/>
            <person name="Amann R."/>
            <person name="Jetten M.S.M."/>
            <person name="Mascher T."/>
            <person name="Medema M.H."/>
            <person name="Devos D.P."/>
            <person name="Kaster A.-K."/>
            <person name="Ovreas L."/>
            <person name="Rohde M."/>
            <person name="Galperin M.Y."/>
            <person name="Jogler C."/>
        </authorList>
    </citation>
    <scope>NUCLEOTIDE SEQUENCE [LARGE SCALE GENOMIC DNA]</scope>
    <source>
        <strain evidence="9 10">FF011L</strain>
    </source>
</reference>
<feature type="transmembrane region" description="Helical" evidence="8">
    <location>
        <begin position="135"/>
        <end position="159"/>
    </location>
</feature>